<feature type="repeat" description="RCC1" evidence="3">
    <location>
        <begin position="76"/>
        <end position="127"/>
    </location>
</feature>
<accession>A0A5P1FA77</accession>
<dbReference type="Gene3D" id="2.130.10.30">
    <property type="entry name" value="Regulator of chromosome condensation 1/beta-lactamase-inhibitor protein II"/>
    <property type="match status" value="3"/>
</dbReference>
<evidence type="ECO:0000256" key="3">
    <source>
        <dbReference type="PROSITE-ProRule" id="PRU00235"/>
    </source>
</evidence>
<feature type="domain" description="RCC1-like" evidence="4">
    <location>
        <begin position="26"/>
        <end position="405"/>
    </location>
</feature>
<feature type="repeat" description="RCC1" evidence="3">
    <location>
        <begin position="355"/>
        <end position="409"/>
    </location>
</feature>
<dbReference type="Pfam" id="PF25390">
    <property type="entry name" value="WD40_RLD"/>
    <property type="match status" value="1"/>
</dbReference>
<keyword evidence="2" id="KW-0677">Repeat</keyword>
<dbReference type="Proteomes" id="UP000243459">
    <property type="component" value="Chromosome 3"/>
</dbReference>
<organism evidence="5 6">
    <name type="scientific">Asparagus officinalis</name>
    <name type="common">Garden asparagus</name>
    <dbReference type="NCBI Taxonomy" id="4686"/>
    <lineage>
        <taxon>Eukaryota</taxon>
        <taxon>Viridiplantae</taxon>
        <taxon>Streptophyta</taxon>
        <taxon>Embryophyta</taxon>
        <taxon>Tracheophyta</taxon>
        <taxon>Spermatophyta</taxon>
        <taxon>Magnoliopsida</taxon>
        <taxon>Liliopsida</taxon>
        <taxon>Asparagales</taxon>
        <taxon>Asparagaceae</taxon>
        <taxon>Asparagoideae</taxon>
        <taxon>Asparagus</taxon>
    </lineage>
</organism>
<dbReference type="InterPro" id="IPR009091">
    <property type="entry name" value="RCC1/BLIP-II"/>
</dbReference>
<dbReference type="OrthoDB" id="70707at2759"/>
<keyword evidence="6" id="KW-1185">Reference proteome</keyword>
<dbReference type="EMBL" id="CM007383">
    <property type="protein sequence ID" value="ONK75268.1"/>
    <property type="molecule type" value="Genomic_DNA"/>
</dbReference>
<feature type="repeat" description="RCC1" evidence="3">
    <location>
        <begin position="240"/>
        <end position="283"/>
    </location>
</feature>
<evidence type="ECO:0000313" key="5">
    <source>
        <dbReference type="EMBL" id="ONK75268.1"/>
    </source>
</evidence>
<dbReference type="PANTHER" id="PTHR45982:SF1">
    <property type="entry name" value="REGULATOR OF CHROMOSOME CONDENSATION"/>
    <property type="match status" value="1"/>
</dbReference>
<dbReference type="InterPro" id="IPR058923">
    <property type="entry name" value="RCC1-like_dom"/>
</dbReference>
<evidence type="ECO:0000256" key="2">
    <source>
        <dbReference type="ARBA" id="ARBA00022737"/>
    </source>
</evidence>
<dbReference type="Gramene" id="ONK75268">
    <property type="protein sequence ID" value="ONK75268"/>
    <property type="gene ID" value="A4U43_C03F15100"/>
</dbReference>
<sequence length="432" mass="46328">MTAGEAEKSAAEVEVDDHDGGAAVEAWSWGAGTDGQLGTGTLEDQLLPQPLHQFSDLRISRVACGGAHSIALTVDGKVLTWGRGTKGQLGHGEVVNCLKPKHVESLDRFVITNVSAGWNHSGFVTVSGHLFMCGDGSFGQLGTGDHQSHSSPTEVSYFVSEHVEQIACGMRHSLVLVRGPQESIIYGFGSAKHGQIGASESGSHKVRSFNLPTLIYGFENLKIAYIYANGDQSAALSADGQLYTWGRGFGGSSSNHSPCILPSSLRFSQVALGWNHALLIADGEAYMLGGKHHGLLSSSQPLKIEQQPSTSSAQYTLDNLSSQSPPLERIHCIGEEKVVYIAAGAEHSALVTEKGKILTWGWGEHGQLGLGNTDDQTIPHTVNITYKGRTSDHIRVYCGSGFTLMMTSPSLNLRHAYSTSTWHKAWFFLLLS</sequence>
<dbReference type="PROSITE" id="PS00626">
    <property type="entry name" value="RCC1_2"/>
    <property type="match status" value="2"/>
</dbReference>
<evidence type="ECO:0000313" key="6">
    <source>
        <dbReference type="Proteomes" id="UP000243459"/>
    </source>
</evidence>
<reference evidence="6" key="1">
    <citation type="journal article" date="2017" name="Nat. Commun.">
        <title>The asparagus genome sheds light on the origin and evolution of a young Y chromosome.</title>
        <authorList>
            <person name="Harkess A."/>
            <person name="Zhou J."/>
            <person name="Xu C."/>
            <person name="Bowers J.E."/>
            <person name="Van der Hulst R."/>
            <person name="Ayyampalayam S."/>
            <person name="Mercati F."/>
            <person name="Riccardi P."/>
            <person name="McKain M.R."/>
            <person name="Kakrana A."/>
            <person name="Tang H."/>
            <person name="Ray J."/>
            <person name="Groenendijk J."/>
            <person name="Arikit S."/>
            <person name="Mathioni S.M."/>
            <person name="Nakano M."/>
            <person name="Shan H."/>
            <person name="Telgmann-Rauber A."/>
            <person name="Kanno A."/>
            <person name="Yue Z."/>
            <person name="Chen H."/>
            <person name="Li W."/>
            <person name="Chen Y."/>
            <person name="Xu X."/>
            <person name="Zhang Y."/>
            <person name="Luo S."/>
            <person name="Chen H."/>
            <person name="Gao J."/>
            <person name="Mao Z."/>
            <person name="Pires J.C."/>
            <person name="Luo M."/>
            <person name="Kudrna D."/>
            <person name="Wing R.A."/>
            <person name="Meyers B.C."/>
            <person name="Yi K."/>
            <person name="Kong H."/>
            <person name="Lavrijsen P."/>
            <person name="Sunseri F."/>
            <person name="Falavigna A."/>
            <person name="Ye Y."/>
            <person name="Leebens-Mack J.H."/>
            <person name="Chen G."/>
        </authorList>
    </citation>
    <scope>NUCLEOTIDE SEQUENCE [LARGE SCALE GENOMIC DNA]</scope>
    <source>
        <strain evidence="6">cv. DH0086</strain>
    </source>
</reference>
<dbReference type="PRINTS" id="PR00633">
    <property type="entry name" value="RCCNDNSATION"/>
</dbReference>
<dbReference type="GO" id="GO:0005737">
    <property type="term" value="C:cytoplasm"/>
    <property type="evidence" value="ECO:0007669"/>
    <property type="project" value="TreeGrafter"/>
</dbReference>
<dbReference type="PROSITE" id="PS50012">
    <property type="entry name" value="RCC1_3"/>
    <property type="match status" value="6"/>
</dbReference>
<dbReference type="SUPFAM" id="SSF50985">
    <property type="entry name" value="RCC1/BLIP-II"/>
    <property type="match status" value="2"/>
</dbReference>
<name>A0A5P1FA77_ASPOF</name>
<gene>
    <name evidence="5" type="ORF">A4U43_C03F15100</name>
</gene>
<dbReference type="InterPro" id="IPR000408">
    <property type="entry name" value="Reg_chr_condens"/>
</dbReference>
<evidence type="ECO:0000259" key="4">
    <source>
        <dbReference type="Pfam" id="PF25390"/>
    </source>
</evidence>
<protein>
    <recommendedName>
        <fullName evidence="4">RCC1-like domain-containing protein</fullName>
    </recommendedName>
</protein>
<proteinExistence type="predicted"/>
<keyword evidence="1" id="KW-0344">Guanine-nucleotide releasing factor</keyword>
<feature type="repeat" description="RCC1" evidence="3">
    <location>
        <begin position="183"/>
        <end position="239"/>
    </location>
</feature>
<dbReference type="OMA" id="GWGNCRK"/>
<dbReference type="AlphaFoldDB" id="A0A5P1FA77"/>
<dbReference type="PANTHER" id="PTHR45982">
    <property type="entry name" value="REGULATOR OF CHROMOSOME CONDENSATION"/>
    <property type="match status" value="1"/>
</dbReference>
<feature type="repeat" description="RCC1" evidence="3">
    <location>
        <begin position="24"/>
        <end position="75"/>
    </location>
</feature>
<dbReference type="InterPro" id="IPR051553">
    <property type="entry name" value="Ran_GTPase-activating"/>
</dbReference>
<evidence type="ECO:0000256" key="1">
    <source>
        <dbReference type="ARBA" id="ARBA00022658"/>
    </source>
</evidence>
<feature type="repeat" description="RCC1" evidence="3">
    <location>
        <begin position="128"/>
        <end position="179"/>
    </location>
</feature>
<dbReference type="GO" id="GO:0005085">
    <property type="term" value="F:guanyl-nucleotide exchange factor activity"/>
    <property type="evidence" value="ECO:0007669"/>
    <property type="project" value="TreeGrafter"/>
</dbReference>